<protein>
    <recommendedName>
        <fullName evidence="2">F-box domain-containing protein</fullName>
    </recommendedName>
</protein>
<evidence type="ECO:0000256" key="1">
    <source>
        <dbReference type="SAM" id="MobiDB-lite"/>
    </source>
</evidence>
<evidence type="ECO:0000313" key="4">
    <source>
        <dbReference type="Proteomes" id="UP000703661"/>
    </source>
</evidence>
<sequence length="615" mass="71739">MLDIPEIDGIICSQLPPQDLAHCSRVSRQWHRIVIPYIWRDLTQLIYNSSSTAFHRIVREDYLQQQQQQQQQQRQQQQVVQAQDPHRPSVLAKYCPWIRILPSPDYLLKRLQPRTIPAEQRLGEDRDAEPTEFDLLRYFLSHCSDFDVDYLPLNSNDYRCESLLEITAEFILPHVRNLGMSYNTYNLENMGWLTPQKFKHLLSRCSTKLEKLTLSHGARYTEEDVDEGTNVWEREEESSFEPKELVLEWYHEIPEHSKFWSWLWSRCGRVERLHVCGTEGTVDCLANGMLAHMPNLCKIHLGRIAKWIYSNSLKDEEIAKLLSSCRNGWKVVDIRHNYTSRRASIAALEQHYPTLEALVVEGDNFKSKDLLLLLSSAPNLRTLVAIDDGYHDKPPRTSIDAAMFIDLEPGTNSLRPWACEHTLKELKIKITDIPRPDLGDRDGVVKEEYTGQGKDIQSRVYERLARFTKLEILWLGSSPTIVQQSYRRRAKREQRDCLEMSLESGLHKLAGLKEMRELSAANTNSKIGLKEVQWMTENWPKLRIIRRWEGVEKKEKREPDSGSEDSDESEYDEDEDEDEEACKEYLEILRWSKKEALSIAVVGSCQHLGDNYERL</sequence>
<dbReference type="AlphaFoldDB" id="A0A9P6MQ00"/>
<dbReference type="Gene3D" id="1.20.1280.50">
    <property type="match status" value="1"/>
</dbReference>
<dbReference type="InterPro" id="IPR032675">
    <property type="entry name" value="LRR_dom_sf"/>
</dbReference>
<dbReference type="InterPro" id="IPR001810">
    <property type="entry name" value="F-box_dom"/>
</dbReference>
<reference evidence="3" key="1">
    <citation type="journal article" date="2020" name="Fungal Divers.">
        <title>Resolving the Mortierellaceae phylogeny through synthesis of multi-gene phylogenetics and phylogenomics.</title>
        <authorList>
            <person name="Vandepol N."/>
            <person name="Liber J."/>
            <person name="Desiro A."/>
            <person name="Na H."/>
            <person name="Kennedy M."/>
            <person name="Barry K."/>
            <person name="Grigoriev I.V."/>
            <person name="Miller A.N."/>
            <person name="O'Donnell K."/>
            <person name="Stajich J.E."/>
            <person name="Bonito G."/>
        </authorList>
    </citation>
    <scope>NUCLEOTIDE SEQUENCE</scope>
    <source>
        <strain evidence="3">NRRL 2769</strain>
    </source>
</reference>
<feature type="domain" description="F-box" evidence="2">
    <location>
        <begin position="11"/>
        <end position="43"/>
    </location>
</feature>
<comment type="caution">
    <text evidence="3">The sequence shown here is derived from an EMBL/GenBank/DDBJ whole genome shotgun (WGS) entry which is preliminary data.</text>
</comment>
<proteinExistence type="predicted"/>
<dbReference type="Pfam" id="PF12937">
    <property type="entry name" value="F-box-like"/>
    <property type="match status" value="1"/>
</dbReference>
<dbReference type="Proteomes" id="UP000703661">
    <property type="component" value="Unassembled WGS sequence"/>
</dbReference>
<gene>
    <name evidence="3" type="ORF">BGZ80_002805</name>
</gene>
<feature type="region of interest" description="Disordered" evidence="1">
    <location>
        <begin position="554"/>
        <end position="580"/>
    </location>
</feature>
<feature type="compositionally biased region" description="Acidic residues" evidence="1">
    <location>
        <begin position="561"/>
        <end position="580"/>
    </location>
</feature>
<organism evidence="3 4">
    <name type="scientific">Entomortierella chlamydospora</name>
    <dbReference type="NCBI Taxonomy" id="101097"/>
    <lineage>
        <taxon>Eukaryota</taxon>
        <taxon>Fungi</taxon>
        <taxon>Fungi incertae sedis</taxon>
        <taxon>Mucoromycota</taxon>
        <taxon>Mortierellomycotina</taxon>
        <taxon>Mortierellomycetes</taxon>
        <taxon>Mortierellales</taxon>
        <taxon>Mortierellaceae</taxon>
        <taxon>Entomortierella</taxon>
    </lineage>
</organism>
<dbReference type="SUPFAM" id="SSF81383">
    <property type="entry name" value="F-box domain"/>
    <property type="match status" value="1"/>
</dbReference>
<dbReference type="OrthoDB" id="2396061at2759"/>
<dbReference type="EMBL" id="JAAAID010001709">
    <property type="protein sequence ID" value="KAG0009039.1"/>
    <property type="molecule type" value="Genomic_DNA"/>
</dbReference>
<evidence type="ECO:0000313" key="3">
    <source>
        <dbReference type="EMBL" id="KAG0009039.1"/>
    </source>
</evidence>
<keyword evidence="4" id="KW-1185">Reference proteome</keyword>
<accession>A0A9P6MQ00</accession>
<dbReference type="SUPFAM" id="SSF52047">
    <property type="entry name" value="RNI-like"/>
    <property type="match status" value="1"/>
</dbReference>
<dbReference type="Gene3D" id="3.80.10.10">
    <property type="entry name" value="Ribonuclease Inhibitor"/>
    <property type="match status" value="1"/>
</dbReference>
<dbReference type="InterPro" id="IPR036047">
    <property type="entry name" value="F-box-like_dom_sf"/>
</dbReference>
<name>A0A9P6MQ00_9FUNG</name>
<evidence type="ECO:0000259" key="2">
    <source>
        <dbReference type="Pfam" id="PF12937"/>
    </source>
</evidence>